<feature type="transmembrane region" description="Helical" evidence="6">
    <location>
        <begin position="134"/>
        <end position="156"/>
    </location>
</feature>
<evidence type="ECO:0000256" key="3">
    <source>
        <dbReference type="ARBA" id="ARBA00022692"/>
    </source>
</evidence>
<evidence type="ECO:0000313" key="8">
    <source>
        <dbReference type="Proteomes" id="UP001460888"/>
    </source>
</evidence>
<feature type="transmembrane region" description="Helical" evidence="6">
    <location>
        <begin position="168"/>
        <end position="188"/>
    </location>
</feature>
<gene>
    <name evidence="7" type="ORF">SADO_02990</name>
</gene>
<dbReference type="Proteomes" id="UP001460888">
    <property type="component" value="Unassembled WGS sequence"/>
</dbReference>
<accession>A0ABV2AX36</accession>
<organism evidence="7 8">
    <name type="scientific">Salinisphaera dokdonensis CL-ES53</name>
    <dbReference type="NCBI Taxonomy" id="1304272"/>
    <lineage>
        <taxon>Bacteria</taxon>
        <taxon>Pseudomonadati</taxon>
        <taxon>Pseudomonadota</taxon>
        <taxon>Gammaproteobacteria</taxon>
        <taxon>Salinisphaerales</taxon>
        <taxon>Salinisphaeraceae</taxon>
        <taxon>Salinisphaera</taxon>
    </lineage>
</organism>
<name>A0ABV2AX36_9GAMM</name>
<keyword evidence="5 6" id="KW-0472">Membrane</keyword>
<protein>
    <recommendedName>
        <fullName evidence="9">Lysine transporter LysE</fullName>
    </recommendedName>
</protein>
<dbReference type="PANTHER" id="PTHR30086">
    <property type="entry name" value="ARGININE EXPORTER PROTEIN ARGO"/>
    <property type="match status" value="1"/>
</dbReference>
<feature type="transmembrane region" description="Helical" evidence="6">
    <location>
        <begin position="33"/>
        <end position="51"/>
    </location>
</feature>
<evidence type="ECO:0000313" key="7">
    <source>
        <dbReference type="EMBL" id="MES1928187.1"/>
    </source>
</evidence>
<evidence type="ECO:0000256" key="2">
    <source>
        <dbReference type="ARBA" id="ARBA00022475"/>
    </source>
</evidence>
<keyword evidence="3 6" id="KW-0812">Transmembrane</keyword>
<dbReference type="RefSeq" id="WP_353110071.1">
    <property type="nucleotide sequence ID" value="NZ_APND01000001.1"/>
</dbReference>
<evidence type="ECO:0000256" key="1">
    <source>
        <dbReference type="ARBA" id="ARBA00004651"/>
    </source>
</evidence>
<proteinExistence type="predicted"/>
<sequence>MFSVAMSGTPGPNNVMLTASGARYGYARTLPHIAGILGGCVVLFMAIALGLGAVFERYPSVQWSLRFIGSAYLLYLAWRIATAPPPTLDAAGDARPLNAWEAAAFQFANPKAWIMGLTLTASFLPANGSLVVNAFLLALLMEAVAFPCVSFWALFGRTLGTRLRTPRAWRIFNGVMGLLTAACVILIFSD</sequence>
<keyword evidence="8" id="KW-1185">Reference proteome</keyword>
<evidence type="ECO:0000256" key="4">
    <source>
        <dbReference type="ARBA" id="ARBA00022989"/>
    </source>
</evidence>
<keyword evidence="4 6" id="KW-1133">Transmembrane helix</keyword>
<dbReference type="InterPro" id="IPR001123">
    <property type="entry name" value="LeuE-type"/>
</dbReference>
<keyword evidence="2" id="KW-1003">Cell membrane</keyword>
<evidence type="ECO:0000256" key="6">
    <source>
        <dbReference type="SAM" id="Phobius"/>
    </source>
</evidence>
<comment type="subcellular location">
    <subcellularLocation>
        <location evidence="1">Cell membrane</location>
        <topology evidence="1">Multi-pass membrane protein</topology>
    </subcellularLocation>
</comment>
<dbReference type="PANTHER" id="PTHR30086:SF20">
    <property type="entry name" value="ARGININE EXPORTER PROTEIN ARGO-RELATED"/>
    <property type="match status" value="1"/>
</dbReference>
<feature type="transmembrane region" description="Helical" evidence="6">
    <location>
        <begin position="63"/>
        <end position="81"/>
    </location>
</feature>
<dbReference type="EMBL" id="APND01000001">
    <property type="protein sequence ID" value="MES1928187.1"/>
    <property type="molecule type" value="Genomic_DNA"/>
</dbReference>
<evidence type="ECO:0000256" key="5">
    <source>
        <dbReference type="ARBA" id="ARBA00023136"/>
    </source>
</evidence>
<dbReference type="Pfam" id="PF01810">
    <property type="entry name" value="LysE"/>
    <property type="match status" value="1"/>
</dbReference>
<reference evidence="7 8" key="1">
    <citation type="submission" date="2013-03" db="EMBL/GenBank/DDBJ databases">
        <title>Salinisphaera dokdonensis CL-ES53 Genome Sequencing.</title>
        <authorList>
            <person name="Li C."/>
            <person name="Lai Q."/>
            <person name="Shao Z."/>
        </authorList>
    </citation>
    <scope>NUCLEOTIDE SEQUENCE [LARGE SCALE GENOMIC DNA]</scope>
    <source>
        <strain evidence="7 8">CL-ES53</strain>
    </source>
</reference>
<comment type="caution">
    <text evidence="7">The sequence shown here is derived from an EMBL/GenBank/DDBJ whole genome shotgun (WGS) entry which is preliminary data.</text>
</comment>
<evidence type="ECO:0008006" key="9">
    <source>
        <dbReference type="Google" id="ProtNLM"/>
    </source>
</evidence>